<dbReference type="Pfam" id="PF14424">
    <property type="entry name" value="Toxin-deaminase"/>
    <property type="match status" value="1"/>
</dbReference>
<organism evidence="1 2">
    <name type="scientific">Chitinivorax tropicus</name>
    <dbReference type="NCBI Taxonomy" id="714531"/>
    <lineage>
        <taxon>Bacteria</taxon>
        <taxon>Pseudomonadati</taxon>
        <taxon>Pseudomonadota</taxon>
        <taxon>Betaproteobacteria</taxon>
        <taxon>Chitinivorax</taxon>
    </lineage>
</organism>
<reference evidence="1 2" key="1">
    <citation type="submission" date="2020-08" db="EMBL/GenBank/DDBJ databases">
        <title>Genomic Encyclopedia of Type Strains, Phase IV (KMG-IV): sequencing the most valuable type-strain genomes for metagenomic binning, comparative biology and taxonomic classification.</title>
        <authorList>
            <person name="Goeker M."/>
        </authorList>
    </citation>
    <scope>NUCLEOTIDE SEQUENCE [LARGE SCALE GENOMIC DNA]</scope>
    <source>
        <strain evidence="1 2">DSM 27165</strain>
    </source>
</reference>
<gene>
    <name evidence="1" type="ORF">HNQ59_003732</name>
</gene>
<dbReference type="EMBL" id="JACHHY010000034">
    <property type="protein sequence ID" value="MBB5020413.1"/>
    <property type="molecule type" value="Genomic_DNA"/>
</dbReference>
<comment type="caution">
    <text evidence="1">The sequence shown here is derived from an EMBL/GenBank/DDBJ whole genome shotgun (WGS) entry which is preliminary data.</text>
</comment>
<protein>
    <submittedName>
        <fullName evidence="1">Viroplasmin and RNaseH domain-containing protein</fullName>
    </submittedName>
</protein>
<name>A0A840MVN5_9PROT</name>
<keyword evidence="2" id="KW-1185">Reference proteome</keyword>
<sequence>MQDNINLFTERLPCSSCSNVISDKFAKLYSNVEVRFYHNNGEITVYRASSSQIVKVPDSSKLTWSSAHDLHVIQTKKKGK</sequence>
<dbReference type="InterPro" id="IPR032721">
    <property type="entry name" value="Toxin-deaminase"/>
</dbReference>
<evidence type="ECO:0000313" key="2">
    <source>
        <dbReference type="Proteomes" id="UP000575898"/>
    </source>
</evidence>
<evidence type="ECO:0000313" key="1">
    <source>
        <dbReference type="EMBL" id="MBB5020413.1"/>
    </source>
</evidence>
<dbReference type="AlphaFoldDB" id="A0A840MVN5"/>
<dbReference type="Proteomes" id="UP000575898">
    <property type="component" value="Unassembled WGS sequence"/>
</dbReference>
<proteinExistence type="predicted"/>
<accession>A0A840MVN5</accession>